<evidence type="ECO:0000313" key="3">
    <source>
        <dbReference type="EMBL" id="KAG2492584.1"/>
    </source>
</evidence>
<keyword evidence="4" id="KW-1185">Reference proteome</keyword>
<comment type="caution">
    <text evidence="3">The sequence shown here is derived from an EMBL/GenBank/DDBJ whole genome shotgun (WGS) entry which is preliminary data.</text>
</comment>
<dbReference type="CDD" id="cd09917">
    <property type="entry name" value="F-box_SF"/>
    <property type="match status" value="1"/>
</dbReference>
<reference evidence="3" key="1">
    <citation type="journal article" date="2020" name="bioRxiv">
        <title>Comparative genomics of Chlamydomonas.</title>
        <authorList>
            <person name="Craig R.J."/>
            <person name="Hasan A.R."/>
            <person name="Ness R.W."/>
            <person name="Keightley P.D."/>
        </authorList>
    </citation>
    <scope>NUCLEOTIDE SEQUENCE</scope>
    <source>
        <strain evidence="3">CCAP 11/70</strain>
    </source>
</reference>
<feature type="domain" description="F-box" evidence="2">
    <location>
        <begin position="25"/>
        <end position="71"/>
    </location>
</feature>
<proteinExistence type="predicted"/>
<accession>A0A835XZH5</accession>
<sequence length="539" mass="56919">MSDPSGAASCKRQLARTALEGGMTVLGLLWLPSELVGKIFGHLDDISLVAAVLACRSLAEAAAKQGVLKTKREAKATHSWGAVLDKVPSLSLTLGLESPAKEWTALMGIVGLRWPLNCHLLSVLQLTYALELLWTQVEPLMEGSRVERQGGYHFKNAIASFDQWERQRDQVAQIAQRAYTGVPPSSMYWWAERQQVAMHMLQSPSLLVQSISAALPLRPEALEHLRYRLGLAPAGGNWGPGPRLPYLNPAEVAEHSPVAGRLAMWLLGMERLMRTGYELEAVRAWAWAGPSAPTRPQAMTAAVGCAGGGSGSHAPASPGASHASASPGSAAHASLGAAAAVPAAAGKGIFQSGGGGSMSTAPPTTRQPTAADDVVGKFWGFRFRSATRWNPFGPADSTGSGGGGGGGSGVAGSKPIACSHLQEALRAAQRLVKVEVVEQDLQAMTESIWRACAGQDGDWRPPAWEDGVPLLGPMTDMPHIGALLGALEAWQQALVAANAQLTDLAFVLGVKRMAWTNARTLMSLEKEREAALLVLKGCR</sequence>
<dbReference type="InterPro" id="IPR036047">
    <property type="entry name" value="F-box-like_dom_sf"/>
</dbReference>
<feature type="compositionally biased region" description="Low complexity" evidence="1">
    <location>
        <begin position="312"/>
        <end position="329"/>
    </location>
</feature>
<evidence type="ECO:0000313" key="4">
    <source>
        <dbReference type="Proteomes" id="UP000612055"/>
    </source>
</evidence>
<dbReference type="SMART" id="SM00256">
    <property type="entry name" value="FBOX"/>
    <property type="match status" value="1"/>
</dbReference>
<evidence type="ECO:0000259" key="2">
    <source>
        <dbReference type="PROSITE" id="PS50181"/>
    </source>
</evidence>
<dbReference type="AlphaFoldDB" id="A0A835XZH5"/>
<dbReference type="InterPro" id="IPR001810">
    <property type="entry name" value="F-box_dom"/>
</dbReference>
<dbReference type="SUPFAM" id="SSF81383">
    <property type="entry name" value="F-box domain"/>
    <property type="match status" value="1"/>
</dbReference>
<feature type="region of interest" description="Disordered" evidence="1">
    <location>
        <begin position="389"/>
        <end position="411"/>
    </location>
</feature>
<dbReference type="PROSITE" id="PS50181">
    <property type="entry name" value="FBOX"/>
    <property type="match status" value="1"/>
</dbReference>
<organism evidence="3 4">
    <name type="scientific">Edaphochlamys debaryana</name>
    <dbReference type="NCBI Taxonomy" id="47281"/>
    <lineage>
        <taxon>Eukaryota</taxon>
        <taxon>Viridiplantae</taxon>
        <taxon>Chlorophyta</taxon>
        <taxon>core chlorophytes</taxon>
        <taxon>Chlorophyceae</taxon>
        <taxon>CS clade</taxon>
        <taxon>Chlamydomonadales</taxon>
        <taxon>Chlamydomonadales incertae sedis</taxon>
        <taxon>Edaphochlamys</taxon>
    </lineage>
</organism>
<protein>
    <recommendedName>
        <fullName evidence="2">F-box domain-containing protein</fullName>
    </recommendedName>
</protein>
<feature type="region of interest" description="Disordered" evidence="1">
    <location>
        <begin position="303"/>
        <end position="329"/>
    </location>
</feature>
<feature type="compositionally biased region" description="Gly residues" evidence="1">
    <location>
        <begin position="399"/>
        <end position="410"/>
    </location>
</feature>
<dbReference type="Proteomes" id="UP000612055">
    <property type="component" value="Unassembled WGS sequence"/>
</dbReference>
<gene>
    <name evidence="3" type="ORF">HYH03_009245</name>
</gene>
<evidence type="ECO:0000256" key="1">
    <source>
        <dbReference type="SAM" id="MobiDB-lite"/>
    </source>
</evidence>
<name>A0A835XZH5_9CHLO</name>
<dbReference type="EMBL" id="JAEHOE010000044">
    <property type="protein sequence ID" value="KAG2492584.1"/>
    <property type="molecule type" value="Genomic_DNA"/>
</dbReference>